<dbReference type="OrthoDB" id="9815533at2"/>
<keyword evidence="2 8" id="KW-0813">Transport</keyword>
<sequence>MARRYPRARTHGAGLAWSVAALVLVFVLAPLAVVVMMSFSTSEFVRFPPPGYGLEWFRNFLGRDDWTGAALRSVKIGAIVTVLAVAIGVPGALSLAALPRRLGAVAAALTTLPILMPPIVLALAMYMSFTRYGLAGTELGIVLGHLCLALPFVLLTTLATLRGIDPNLARAAQTLGAGRARVAFTVTIPLAMPGILAGAVLAFLTSFDELLIALFVGNSTTRTLPRRMWEGIRSEFDPTVAAASTVVVGATVLIGLVFLIARSAWKARAS</sequence>
<dbReference type="Proteomes" id="UP000249590">
    <property type="component" value="Unassembled WGS sequence"/>
</dbReference>
<dbReference type="SUPFAM" id="SSF161098">
    <property type="entry name" value="MetI-like"/>
    <property type="match status" value="1"/>
</dbReference>
<dbReference type="Gene3D" id="1.10.3720.10">
    <property type="entry name" value="MetI-like"/>
    <property type="match status" value="1"/>
</dbReference>
<keyword evidence="6 8" id="KW-1133">Transmembrane helix</keyword>
<accession>A0A8B2NTQ8</accession>
<evidence type="ECO:0000256" key="3">
    <source>
        <dbReference type="ARBA" id="ARBA00022475"/>
    </source>
</evidence>
<evidence type="ECO:0000256" key="2">
    <source>
        <dbReference type="ARBA" id="ARBA00022448"/>
    </source>
</evidence>
<keyword evidence="4" id="KW-0997">Cell inner membrane</keyword>
<protein>
    <submittedName>
        <fullName evidence="10">ABC transporter permease</fullName>
    </submittedName>
</protein>
<evidence type="ECO:0000256" key="6">
    <source>
        <dbReference type="ARBA" id="ARBA00022989"/>
    </source>
</evidence>
<keyword evidence="3" id="KW-1003">Cell membrane</keyword>
<dbReference type="InterPro" id="IPR035906">
    <property type="entry name" value="MetI-like_sf"/>
</dbReference>
<name>A0A8B2NTQ8_9HYPH</name>
<feature type="transmembrane region" description="Helical" evidence="8">
    <location>
        <begin position="139"/>
        <end position="161"/>
    </location>
</feature>
<feature type="transmembrane region" description="Helical" evidence="8">
    <location>
        <begin position="182"/>
        <end position="204"/>
    </location>
</feature>
<feature type="transmembrane region" description="Helical" evidence="8">
    <location>
        <begin position="12"/>
        <end position="39"/>
    </location>
</feature>
<dbReference type="InterPro" id="IPR000515">
    <property type="entry name" value="MetI-like"/>
</dbReference>
<evidence type="ECO:0000256" key="8">
    <source>
        <dbReference type="RuleBase" id="RU363032"/>
    </source>
</evidence>
<keyword evidence="11" id="KW-1185">Reference proteome</keyword>
<dbReference type="GO" id="GO:0055085">
    <property type="term" value="P:transmembrane transport"/>
    <property type="evidence" value="ECO:0007669"/>
    <property type="project" value="InterPro"/>
</dbReference>
<dbReference type="CDD" id="cd06261">
    <property type="entry name" value="TM_PBP2"/>
    <property type="match status" value="1"/>
</dbReference>
<evidence type="ECO:0000256" key="7">
    <source>
        <dbReference type="ARBA" id="ARBA00023136"/>
    </source>
</evidence>
<dbReference type="PROSITE" id="PS50928">
    <property type="entry name" value="ABC_TM1"/>
    <property type="match status" value="1"/>
</dbReference>
<evidence type="ECO:0000313" key="11">
    <source>
        <dbReference type="Proteomes" id="UP000249590"/>
    </source>
</evidence>
<keyword evidence="5 8" id="KW-0812">Transmembrane</keyword>
<feature type="transmembrane region" description="Helical" evidence="8">
    <location>
        <begin position="240"/>
        <end position="261"/>
    </location>
</feature>
<dbReference type="Pfam" id="PF00528">
    <property type="entry name" value="BPD_transp_1"/>
    <property type="match status" value="1"/>
</dbReference>
<dbReference type="PANTHER" id="PTHR43357:SF4">
    <property type="entry name" value="INNER MEMBRANE ABC TRANSPORTER PERMEASE PROTEIN YDCV"/>
    <property type="match status" value="1"/>
</dbReference>
<evidence type="ECO:0000256" key="4">
    <source>
        <dbReference type="ARBA" id="ARBA00022519"/>
    </source>
</evidence>
<evidence type="ECO:0000313" key="10">
    <source>
        <dbReference type="EMBL" id="RAI03588.1"/>
    </source>
</evidence>
<comment type="subcellular location">
    <subcellularLocation>
        <location evidence="1">Cell inner membrane</location>
        <topology evidence="1">Multi-pass membrane protein</topology>
    </subcellularLocation>
    <subcellularLocation>
        <location evidence="8">Cell membrane</location>
        <topology evidence="8">Multi-pass membrane protein</topology>
    </subcellularLocation>
</comment>
<feature type="transmembrane region" description="Helical" evidence="8">
    <location>
        <begin position="105"/>
        <end position="127"/>
    </location>
</feature>
<dbReference type="GO" id="GO:0005886">
    <property type="term" value="C:plasma membrane"/>
    <property type="evidence" value="ECO:0007669"/>
    <property type="project" value="UniProtKB-SubCell"/>
</dbReference>
<proteinExistence type="inferred from homology"/>
<dbReference type="RefSeq" id="WP_111342415.1">
    <property type="nucleotide sequence ID" value="NZ_QHHQ01000001.1"/>
</dbReference>
<dbReference type="PANTHER" id="PTHR43357">
    <property type="entry name" value="INNER MEMBRANE ABC TRANSPORTER PERMEASE PROTEIN YDCV"/>
    <property type="match status" value="1"/>
</dbReference>
<dbReference type="AlphaFoldDB" id="A0A8B2NTQ8"/>
<feature type="transmembrane region" description="Helical" evidence="8">
    <location>
        <begin position="76"/>
        <end position="98"/>
    </location>
</feature>
<organism evidence="10 11">
    <name type="scientific">Acuticoccus sediminis</name>
    <dbReference type="NCBI Taxonomy" id="2184697"/>
    <lineage>
        <taxon>Bacteria</taxon>
        <taxon>Pseudomonadati</taxon>
        <taxon>Pseudomonadota</taxon>
        <taxon>Alphaproteobacteria</taxon>
        <taxon>Hyphomicrobiales</taxon>
        <taxon>Amorphaceae</taxon>
        <taxon>Acuticoccus</taxon>
    </lineage>
</organism>
<keyword evidence="7 8" id="KW-0472">Membrane</keyword>
<evidence type="ECO:0000256" key="1">
    <source>
        <dbReference type="ARBA" id="ARBA00004429"/>
    </source>
</evidence>
<gene>
    <name evidence="10" type="ORF">DLJ53_03610</name>
</gene>
<feature type="domain" description="ABC transmembrane type-1" evidence="9">
    <location>
        <begin position="70"/>
        <end position="258"/>
    </location>
</feature>
<comment type="similarity">
    <text evidence="8">Belongs to the binding-protein-dependent transport system permease family.</text>
</comment>
<comment type="caution">
    <text evidence="10">The sequence shown here is derived from an EMBL/GenBank/DDBJ whole genome shotgun (WGS) entry which is preliminary data.</text>
</comment>
<dbReference type="EMBL" id="QHHQ01000001">
    <property type="protein sequence ID" value="RAI03588.1"/>
    <property type="molecule type" value="Genomic_DNA"/>
</dbReference>
<evidence type="ECO:0000259" key="9">
    <source>
        <dbReference type="PROSITE" id="PS50928"/>
    </source>
</evidence>
<evidence type="ECO:0000256" key="5">
    <source>
        <dbReference type="ARBA" id="ARBA00022692"/>
    </source>
</evidence>
<reference evidence="10 11" key="1">
    <citation type="submission" date="2018-05" db="EMBL/GenBank/DDBJ databases">
        <title>Acuticoccus sediminis sp. nov., isolated from deep-sea sediment of Indian Ocean.</title>
        <authorList>
            <person name="Liu X."/>
            <person name="Lai Q."/>
            <person name="Du Y."/>
            <person name="Sun F."/>
            <person name="Zhang X."/>
            <person name="Wang S."/>
            <person name="Shao Z."/>
        </authorList>
    </citation>
    <scope>NUCLEOTIDE SEQUENCE [LARGE SCALE GENOMIC DNA]</scope>
    <source>
        <strain evidence="10 11">PTG4-2</strain>
    </source>
</reference>